<organism evidence="2 3">
    <name type="scientific">Actinoplanes regularis</name>
    <dbReference type="NCBI Taxonomy" id="52697"/>
    <lineage>
        <taxon>Bacteria</taxon>
        <taxon>Bacillati</taxon>
        <taxon>Actinomycetota</taxon>
        <taxon>Actinomycetes</taxon>
        <taxon>Micromonosporales</taxon>
        <taxon>Micromonosporaceae</taxon>
        <taxon>Actinoplanes</taxon>
    </lineage>
</organism>
<protein>
    <submittedName>
        <fullName evidence="2">Uncharacterized protein</fullName>
    </submittedName>
</protein>
<feature type="non-terminal residue" evidence="2">
    <location>
        <position position="1"/>
    </location>
</feature>
<dbReference type="EMBL" id="FZNR01000005">
    <property type="protein sequence ID" value="SNR71939.1"/>
    <property type="molecule type" value="Genomic_DNA"/>
</dbReference>
<dbReference type="AlphaFoldDB" id="A0A239KD39"/>
<gene>
    <name evidence="1" type="ORF">SAMN06264365_1051</name>
    <name evidence="2" type="ORF">SAMN06264365_14716</name>
</gene>
<reference evidence="2 3" key="1">
    <citation type="submission" date="2017-06" db="EMBL/GenBank/DDBJ databases">
        <authorList>
            <person name="Kim H.J."/>
            <person name="Triplett B.A."/>
        </authorList>
    </citation>
    <scope>NUCLEOTIDE SEQUENCE [LARGE SCALE GENOMIC DNA]</scope>
    <source>
        <strain evidence="2 3">DSM 43151</strain>
    </source>
</reference>
<sequence length="56" mass="5578">RTQMGAISVGAAAGVSAALNAGAAYGRVENSLKNDGSVELDIHATTSYGDIVARSL</sequence>
<accession>A0A239KD39</accession>
<evidence type="ECO:0000313" key="3">
    <source>
        <dbReference type="Proteomes" id="UP000198415"/>
    </source>
</evidence>
<name>A0A239KD39_9ACTN</name>
<evidence type="ECO:0000313" key="2">
    <source>
        <dbReference type="EMBL" id="SNT15900.1"/>
    </source>
</evidence>
<evidence type="ECO:0000313" key="1">
    <source>
        <dbReference type="EMBL" id="SNR71939.1"/>
    </source>
</evidence>
<dbReference type="EMBL" id="FZNR01000047">
    <property type="protein sequence ID" value="SNT15900.1"/>
    <property type="molecule type" value="Genomic_DNA"/>
</dbReference>
<keyword evidence="3" id="KW-1185">Reference proteome</keyword>
<proteinExistence type="predicted"/>
<dbReference type="Proteomes" id="UP000198415">
    <property type="component" value="Unassembled WGS sequence"/>
</dbReference>